<sequence>MTKINTTKKGDIFENEVFIFFESEINADRFYAKKECCKIFAKKGYYSKDRLKDIIFDISIEIYLPNQDKYSMLILIECKNYNHKVPVDDIEEFNQKVEQISGGNTKAIIVTPNAFQEGAFNFSHSKGIGLLRYRNQKDLDWVLPRSPSNLVSYKYAQTQKDNVYSDLLSETYTNSFFDCCTFFNYQYTNSFSLFISALLEYKITESLKKSLLPIKTNFSGEENLVEYIDNITMEQLTADILSQIDYKDGKVKLEEISTLLEQNHNLKIFYNQNLNQGILGEIDFVNHKICIDNKQCETLARTRFTIAHEFAHHFLKHSRYMLGEKFYNKEEDNLEKPFGIGIEDVVRMEWQANQFASYLLLPQKNFLKDFHFYVEKYELKDKGFGLIYLDKQRCNREIFIKVCSPLMQKYQVSSSVIKIRLKNLGLLQEKV</sequence>
<keyword evidence="4" id="KW-1185">Reference proteome</keyword>
<dbReference type="InterPro" id="IPR011335">
    <property type="entry name" value="Restrct_endonuc-II-like"/>
</dbReference>
<feature type="domain" description="IrrE N-terminal-like" evidence="2">
    <location>
        <begin position="291"/>
        <end position="422"/>
    </location>
</feature>
<dbReference type="EMBL" id="CP017111">
    <property type="protein sequence ID" value="AOO65426.1"/>
    <property type="molecule type" value="Genomic_DNA"/>
</dbReference>
<accession>A0A1D7TKC2</accession>
<dbReference type="GO" id="GO:0004519">
    <property type="term" value="F:endonuclease activity"/>
    <property type="evidence" value="ECO:0007669"/>
    <property type="project" value="InterPro"/>
</dbReference>
<organism evidence="3 4">
    <name type="scientific">Sulfurospirillum halorespirans DSM 13726</name>
    <dbReference type="NCBI Taxonomy" id="1193502"/>
    <lineage>
        <taxon>Bacteria</taxon>
        <taxon>Pseudomonadati</taxon>
        <taxon>Campylobacterota</taxon>
        <taxon>Epsilonproteobacteria</taxon>
        <taxon>Campylobacterales</taxon>
        <taxon>Sulfurospirillaceae</taxon>
        <taxon>Sulfurospirillum</taxon>
    </lineage>
</organism>
<dbReference type="InterPro" id="IPR007560">
    <property type="entry name" value="Restrct_endonuc_IV_Mrr"/>
</dbReference>
<dbReference type="AlphaFoldDB" id="A0A1D7TKC2"/>
<feature type="domain" description="Restriction endonuclease type IV Mrr" evidence="1">
    <location>
        <begin position="35"/>
        <end position="131"/>
    </location>
</feature>
<dbReference type="SUPFAM" id="SSF52980">
    <property type="entry name" value="Restriction endonuclease-like"/>
    <property type="match status" value="1"/>
</dbReference>
<name>A0A1D7TKC2_9BACT</name>
<protein>
    <recommendedName>
        <fullName evidence="5">IrrE N-terminal-like domain-containing protein</fullName>
    </recommendedName>
</protein>
<evidence type="ECO:0000259" key="1">
    <source>
        <dbReference type="Pfam" id="PF04471"/>
    </source>
</evidence>
<dbReference type="InterPro" id="IPR052345">
    <property type="entry name" value="Rad_response_metalloprotease"/>
</dbReference>
<dbReference type="KEGG" id="shal:SHALO_1654"/>
<evidence type="ECO:0008006" key="5">
    <source>
        <dbReference type="Google" id="ProtNLM"/>
    </source>
</evidence>
<dbReference type="PANTHER" id="PTHR43236:SF2">
    <property type="entry name" value="BLL0069 PROTEIN"/>
    <property type="match status" value="1"/>
</dbReference>
<evidence type="ECO:0000313" key="4">
    <source>
        <dbReference type="Proteomes" id="UP000094609"/>
    </source>
</evidence>
<dbReference type="Pfam" id="PF04471">
    <property type="entry name" value="Mrr_cat"/>
    <property type="match status" value="1"/>
</dbReference>
<dbReference type="Gene3D" id="1.10.10.2910">
    <property type="match status" value="1"/>
</dbReference>
<dbReference type="Proteomes" id="UP000094609">
    <property type="component" value="Chromosome"/>
</dbReference>
<dbReference type="Pfam" id="PF06114">
    <property type="entry name" value="Peptidase_M78"/>
    <property type="match status" value="1"/>
</dbReference>
<gene>
    <name evidence="3" type="ORF">SHALO_1654</name>
</gene>
<dbReference type="GO" id="GO:0009307">
    <property type="term" value="P:DNA restriction-modification system"/>
    <property type="evidence" value="ECO:0007669"/>
    <property type="project" value="InterPro"/>
</dbReference>
<evidence type="ECO:0000259" key="2">
    <source>
        <dbReference type="Pfam" id="PF06114"/>
    </source>
</evidence>
<evidence type="ECO:0000313" key="3">
    <source>
        <dbReference type="EMBL" id="AOO65426.1"/>
    </source>
</evidence>
<dbReference type="PATRIC" id="fig|1193502.14.peg.1680"/>
<dbReference type="InterPro" id="IPR010359">
    <property type="entry name" value="IrrE_HExxH"/>
</dbReference>
<dbReference type="PANTHER" id="PTHR43236">
    <property type="entry name" value="ANTITOXIN HIGA1"/>
    <property type="match status" value="1"/>
</dbReference>
<reference evidence="4" key="1">
    <citation type="submission" date="2016-08" db="EMBL/GenBank/DDBJ databases">
        <title>Complete genome sequence of the organohalide-respiring Epsilonproteobacterium Sulfurospirillum halorespirans.</title>
        <authorList>
            <person name="Goris T."/>
            <person name="Zimmermann J."/>
            <person name="Schenz B."/>
            <person name="Lemos M."/>
            <person name="Hackermueller J."/>
            <person name="Diekert G."/>
        </authorList>
    </citation>
    <scope>NUCLEOTIDE SEQUENCE [LARGE SCALE GENOMIC DNA]</scope>
    <source>
        <strain>DSM 13726</strain>
        <strain evidence="4">PCE-M2</strain>
    </source>
</reference>
<dbReference type="InterPro" id="IPR011856">
    <property type="entry name" value="tRNA_endonuc-like_dom_sf"/>
</dbReference>
<dbReference type="RefSeq" id="WP_084010823.1">
    <property type="nucleotide sequence ID" value="NZ_CP017111.1"/>
</dbReference>
<dbReference type="GO" id="GO:0003677">
    <property type="term" value="F:DNA binding"/>
    <property type="evidence" value="ECO:0007669"/>
    <property type="project" value="InterPro"/>
</dbReference>
<proteinExistence type="predicted"/>
<dbReference type="Gene3D" id="3.40.1350.10">
    <property type="match status" value="1"/>
</dbReference>